<proteinExistence type="predicted"/>
<dbReference type="RefSeq" id="WP_128674758.1">
    <property type="nucleotide sequence ID" value="NZ_CAUQHB010000015.1"/>
</dbReference>
<keyword evidence="1" id="KW-0472">Membrane</keyword>
<gene>
    <name evidence="3" type="ORF">EHV10_11465</name>
</gene>
<reference evidence="3 4" key="1">
    <citation type="submission" date="2018-11" db="EMBL/GenBank/DDBJ databases">
        <title>Genome sequencing of Lachnoanaerobaculum sp. KCOM 2030 (= ChDC B114).</title>
        <authorList>
            <person name="Kook J.-K."/>
            <person name="Park S.-N."/>
            <person name="Lim Y.K."/>
        </authorList>
    </citation>
    <scope>NUCLEOTIDE SEQUENCE [LARGE SCALE GENOMIC DNA]</scope>
    <source>
        <strain evidence="3 4">KCOM 2030</strain>
    </source>
</reference>
<dbReference type="OrthoDB" id="9805025at2"/>
<dbReference type="Proteomes" id="UP000272490">
    <property type="component" value="Unassembled WGS sequence"/>
</dbReference>
<keyword evidence="4" id="KW-1185">Reference proteome</keyword>
<comment type="caution">
    <text evidence="3">The sequence shown here is derived from an EMBL/GenBank/DDBJ whole genome shotgun (WGS) entry which is preliminary data.</text>
</comment>
<feature type="transmembrane region" description="Helical" evidence="1">
    <location>
        <begin position="94"/>
        <end position="113"/>
    </location>
</feature>
<feature type="transmembrane region" description="Helical" evidence="1">
    <location>
        <begin position="12"/>
        <end position="30"/>
    </location>
</feature>
<dbReference type="Pfam" id="PF04892">
    <property type="entry name" value="VanZ"/>
    <property type="match status" value="1"/>
</dbReference>
<dbReference type="AlphaFoldDB" id="A0A3P3QWE8"/>
<keyword evidence="1" id="KW-0812">Transmembrane</keyword>
<dbReference type="InterPro" id="IPR006976">
    <property type="entry name" value="VanZ-like"/>
</dbReference>
<name>A0A3P3QWE8_9FIRM</name>
<dbReference type="PANTHER" id="PTHR36834">
    <property type="entry name" value="MEMBRANE PROTEIN-RELATED"/>
    <property type="match status" value="1"/>
</dbReference>
<feature type="transmembrane region" description="Helical" evidence="1">
    <location>
        <begin position="125"/>
        <end position="146"/>
    </location>
</feature>
<keyword evidence="1" id="KW-1133">Transmembrane helix</keyword>
<dbReference type="EMBL" id="RRCO01000005">
    <property type="protein sequence ID" value="RRJ24879.1"/>
    <property type="molecule type" value="Genomic_DNA"/>
</dbReference>
<accession>A0A3P3QWE8</accession>
<evidence type="ECO:0000259" key="2">
    <source>
        <dbReference type="Pfam" id="PF04892"/>
    </source>
</evidence>
<dbReference type="InterPro" id="IPR053150">
    <property type="entry name" value="Teicoplanin_resist-assoc"/>
</dbReference>
<sequence>MNKLGTKFRFIGMIFFIIYLLVLCYFLFFAEAFGRGISLEAHGYNTTPFVEIRRYIDNFDKLGMITVINLGGNVLAFMPFGFFRPIIGRRKNAFFRTLIQGCLFSLMVEVIQLLTNVGSFDVDDIILNTLGVFLGYIIFILFKFIIWRRE</sequence>
<organism evidence="3 4">
    <name type="scientific">Lachnoanaerobaculum gingivalis</name>
    <dbReference type="NCBI Taxonomy" id="2490855"/>
    <lineage>
        <taxon>Bacteria</taxon>
        <taxon>Bacillati</taxon>
        <taxon>Bacillota</taxon>
        <taxon>Clostridia</taxon>
        <taxon>Lachnospirales</taxon>
        <taxon>Lachnospiraceae</taxon>
        <taxon>Lachnoanaerobaculum</taxon>
    </lineage>
</organism>
<evidence type="ECO:0000313" key="4">
    <source>
        <dbReference type="Proteomes" id="UP000272490"/>
    </source>
</evidence>
<feature type="domain" description="VanZ-like" evidence="2">
    <location>
        <begin position="16"/>
        <end position="142"/>
    </location>
</feature>
<feature type="transmembrane region" description="Helical" evidence="1">
    <location>
        <begin position="62"/>
        <end position="82"/>
    </location>
</feature>
<dbReference type="PANTHER" id="PTHR36834:SF1">
    <property type="entry name" value="INTEGRAL MEMBRANE PROTEIN"/>
    <property type="match status" value="1"/>
</dbReference>
<protein>
    <submittedName>
        <fullName evidence="3">VanZ family protein</fullName>
    </submittedName>
</protein>
<evidence type="ECO:0000313" key="3">
    <source>
        <dbReference type="EMBL" id="RRJ24879.1"/>
    </source>
</evidence>
<evidence type="ECO:0000256" key="1">
    <source>
        <dbReference type="SAM" id="Phobius"/>
    </source>
</evidence>